<evidence type="ECO:0000256" key="4">
    <source>
        <dbReference type="ARBA" id="ARBA00022692"/>
    </source>
</evidence>
<dbReference type="Gene3D" id="1.20.1250.20">
    <property type="entry name" value="MFS general substrate transporter like domains"/>
    <property type="match status" value="1"/>
</dbReference>
<sequence length="497" mass="53069">MAVLGHEDDHDPLLSSVSSSPICTLPEPEARGSWLWILTLSAGISGLLFGYDTASISSALLYLAPSLSTPANPVTTWDKSLITSATSFGALFGGLVAGVCADRWGRRAVIWIADALFIIGALWQAWATTVTVMVAGRIIVGVGVGVGSLIVPLYISELAPASHRGRLVVISVLCITVGQLVAYLVGLLLGERWRWVLGLGALPAAIQAAVMFLMPETPRWQLLRGRRSAAAETLSRVYGTSEDSKISSLLDEIETGIPTGPAPPLLSTLKTLIQVPGNRRALIIACYLQFLQQACGFNSLMYFSATIFAMIGFHNPTAVAMVVAGTNALFTCFAFHLIDRIGRRRMLLWSLAGMAMGLMLCSLGFLGLPDIVTTRSAEETPLLPAVTVVVAIILFVSFYATGLGAIPWLCQSEFFPMAVRGVGTGAATATNWTWNLIVAATFLGILERLGGSWAFAGYSAVCLLGWILSWMTYPETGGLAMEEIEGVLRDGWGVKHT</sequence>
<comment type="subcellular location">
    <subcellularLocation>
        <location evidence="1">Membrane</location>
        <topology evidence="1">Multi-pass membrane protein</topology>
    </subcellularLocation>
</comment>
<protein>
    <submittedName>
        <fullName evidence="11">General substrate transporter</fullName>
    </submittedName>
</protein>
<dbReference type="PANTHER" id="PTHR48020:SF12">
    <property type="entry name" value="PROTON MYO-INOSITOL COTRANSPORTER"/>
    <property type="match status" value="1"/>
</dbReference>
<keyword evidence="12" id="KW-1185">Reference proteome</keyword>
<evidence type="ECO:0000259" key="10">
    <source>
        <dbReference type="PROSITE" id="PS50850"/>
    </source>
</evidence>
<dbReference type="Pfam" id="PF00083">
    <property type="entry name" value="Sugar_tr"/>
    <property type="match status" value="1"/>
</dbReference>
<evidence type="ECO:0000256" key="2">
    <source>
        <dbReference type="ARBA" id="ARBA00010992"/>
    </source>
</evidence>
<dbReference type="PROSITE" id="PS00217">
    <property type="entry name" value="SUGAR_TRANSPORT_2"/>
    <property type="match status" value="1"/>
</dbReference>
<evidence type="ECO:0000313" key="12">
    <source>
        <dbReference type="Proteomes" id="UP000326924"/>
    </source>
</evidence>
<dbReference type="PROSITE" id="PS00216">
    <property type="entry name" value="SUGAR_TRANSPORT_1"/>
    <property type="match status" value="1"/>
</dbReference>
<accession>A0A5J5EZC5</accession>
<dbReference type="InterPro" id="IPR005828">
    <property type="entry name" value="MFS_sugar_transport-like"/>
</dbReference>
<evidence type="ECO:0000256" key="7">
    <source>
        <dbReference type="ARBA" id="ARBA00049119"/>
    </source>
</evidence>
<feature type="transmembrane region" description="Helical" evidence="9">
    <location>
        <begin position="290"/>
        <end position="311"/>
    </location>
</feature>
<dbReference type="Proteomes" id="UP000326924">
    <property type="component" value="Unassembled WGS sequence"/>
</dbReference>
<reference evidence="11 12" key="1">
    <citation type="submission" date="2019-09" db="EMBL/GenBank/DDBJ databases">
        <title>Draft genome of the ectomycorrhizal ascomycete Sphaerosporella brunnea.</title>
        <authorList>
            <consortium name="DOE Joint Genome Institute"/>
            <person name="Benucci G.M."/>
            <person name="Marozzi G."/>
            <person name="Antonielli L."/>
            <person name="Sanchez S."/>
            <person name="Marco P."/>
            <person name="Wang X."/>
            <person name="Falini L.B."/>
            <person name="Barry K."/>
            <person name="Haridas S."/>
            <person name="Lipzen A."/>
            <person name="Labutti K."/>
            <person name="Grigoriev I.V."/>
            <person name="Murat C."/>
            <person name="Martin F."/>
            <person name="Albertini E."/>
            <person name="Donnini D."/>
            <person name="Bonito G."/>
        </authorList>
    </citation>
    <scope>NUCLEOTIDE SEQUENCE [LARGE SCALE GENOMIC DNA]</scope>
    <source>
        <strain evidence="11 12">Sb_GMNB300</strain>
    </source>
</reference>
<feature type="transmembrane region" description="Helical" evidence="9">
    <location>
        <begin position="167"/>
        <end position="189"/>
    </location>
</feature>
<keyword evidence="5 9" id="KW-1133">Transmembrane helix</keyword>
<feature type="transmembrane region" description="Helical" evidence="9">
    <location>
        <begin position="81"/>
        <end position="101"/>
    </location>
</feature>
<dbReference type="PANTHER" id="PTHR48020">
    <property type="entry name" value="PROTON MYO-INOSITOL COTRANSPORTER"/>
    <property type="match status" value="1"/>
</dbReference>
<dbReference type="FunFam" id="1.20.1250.20:FF:000073">
    <property type="entry name" value="MFS myo-inositol transporter, putative"/>
    <property type="match status" value="1"/>
</dbReference>
<keyword evidence="4 9" id="KW-0812">Transmembrane</keyword>
<comment type="catalytic activity">
    <reaction evidence="7">
        <text>myo-inositol(out) + H(+)(out) = myo-inositol(in) + H(+)(in)</text>
        <dbReference type="Rhea" id="RHEA:60364"/>
        <dbReference type="ChEBI" id="CHEBI:15378"/>
        <dbReference type="ChEBI" id="CHEBI:17268"/>
    </reaction>
</comment>
<dbReference type="InterPro" id="IPR050814">
    <property type="entry name" value="Myo-inositol_Transporter"/>
</dbReference>
<feature type="transmembrane region" description="Helical" evidence="9">
    <location>
        <begin position="34"/>
        <end position="61"/>
    </location>
</feature>
<dbReference type="SUPFAM" id="SSF103473">
    <property type="entry name" value="MFS general substrate transporter"/>
    <property type="match status" value="1"/>
</dbReference>
<dbReference type="GO" id="GO:0016020">
    <property type="term" value="C:membrane"/>
    <property type="evidence" value="ECO:0007669"/>
    <property type="project" value="UniProtKB-SubCell"/>
</dbReference>
<dbReference type="GO" id="GO:1904679">
    <property type="term" value="P:myo-inositol import across plasma membrane"/>
    <property type="evidence" value="ECO:0007669"/>
    <property type="project" value="TreeGrafter"/>
</dbReference>
<comment type="similarity">
    <text evidence="2 8">Belongs to the major facilitator superfamily. Sugar transporter (TC 2.A.1.1) family.</text>
</comment>
<dbReference type="OrthoDB" id="6339427at2759"/>
<feature type="transmembrane region" description="Helical" evidence="9">
    <location>
        <begin position="108"/>
        <end position="126"/>
    </location>
</feature>
<dbReference type="InterPro" id="IPR036259">
    <property type="entry name" value="MFS_trans_sf"/>
</dbReference>
<dbReference type="NCBIfam" id="TIGR00879">
    <property type="entry name" value="SP"/>
    <property type="match status" value="1"/>
</dbReference>
<dbReference type="EMBL" id="VXIS01000070">
    <property type="protein sequence ID" value="KAA8908199.1"/>
    <property type="molecule type" value="Genomic_DNA"/>
</dbReference>
<dbReference type="InParanoid" id="A0A5J5EZC5"/>
<feature type="transmembrane region" description="Helical" evidence="9">
    <location>
        <begin position="388"/>
        <end position="410"/>
    </location>
</feature>
<feature type="domain" description="Major facilitator superfamily (MFS) profile" evidence="10">
    <location>
        <begin position="38"/>
        <end position="477"/>
    </location>
</feature>
<evidence type="ECO:0000256" key="9">
    <source>
        <dbReference type="SAM" id="Phobius"/>
    </source>
</evidence>
<evidence type="ECO:0000256" key="5">
    <source>
        <dbReference type="ARBA" id="ARBA00022989"/>
    </source>
</evidence>
<organism evidence="11 12">
    <name type="scientific">Sphaerosporella brunnea</name>
    <dbReference type="NCBI Taxonomy" id="1250544"/>
    <lineage>
        <taxon>Eukaryota</taxon>
        <taxon>Fungi</taxon>
        <taxon>Dikarya</taxon>
        <taxon>Ascomycota</taxon>
        <taxon>Pezizomycotina</taxon>
        <taxon>Pezizomycetes</taxon>
        <taxon>Pezizales</taxon>
        <taxon>Pyronemataceae</taxon>
        <taxon>Sphaerosporella</taxon>
    </lineage>
</organism>
<dbReference type="AlphaFoldDB" id="A0A5J5EZC5"/>
<evidence type="ECO:0000256" key="6">
    <source>
        <dbReference type="ARBA" id="ARBA00023136"/>
    </source>
</evidence>
<comment type="caution">
    <text evidence="11">The sequence shown here is derived from an EMBL/GenBank/DDBJ whole genome shotgun (WGS) entry which is preliminary data.</text>
</comment>
<evidence type="ECO:0000256" key="8">
    <source>
        <dbReference type="RuleBase" id="RU003346"/>
    </source>
</evidence>
<dbReference type="GO" id="GO:0005366">
    <property type="term" value="F:myo-inositol:proton symporter activity"/>
    <property type="evidence" value="ECO:0007669"/>
    <property type="project" value="TreeGrafter"/>
</dbReference>
<dbReference type="InterPro" id="IPR020846">
    <property type="entry name" value="MFS_dom"/>
</dbReference>
<gene>
    <name evidence="11" type="ORF">FN846DRAFT_680156</name>
</gene>
<evidence type="ECO:0000313" key="11">
    <source>
        <dbReference type="EMBL" id="KAA8908199.1"/>
    </source>
</evidence>
<evidence type="ECO:0000256" key="3">
    <source>
        <dbReference type="ARBA" id="ARBA00022448"/>
    </source>
</evidence>
<keyword evidence="3 8" id="KW-0813">Transport</keyword>
<dbReference type="InterPro" id="IPR005829">
    <property type="entry name" value="Sugar_transporter_CS"/>
</dbReference>
<dbReference type="PRINTS" id="PR00171">
    <property type="entry name" value="SUGRTRNSPORT"/>
</dbReference>
<evidence type="ECO:0000256" key="1">
    <source>
        <dbReference type="ARBA" id="ARBA00004141"/>
    </source>
</evidence>
<dbReference type="InterPro" id="IPR003663">
    <property type="entry name" value="Sugar/inositol_transpt"/>
</dbReference>
<feature type="transmembrane region" description="Helical" evidence="9">
    <location>
        <begin position="195"/>
        <end position="214"/>
    </location>
</feature>
<name>A0A5J5EZC5_9PEZI</name>
<feature type="transmembrane region" description="Helical" evidence="9">
    <location>
        <begin position="452"/>
        <end position="473"/>
    </location>
</feature>
<feature type="transmembrane region" description="Helical" evidence="9">
    <location>
        <begin position="347"/>
        <end position="368"/>
    </location>
</feature>
<feature type="transmembrane region" description="Helical" evidence="9">
    <location>
        <begin position="132"/>
        <end position="155"/>
    </location>
</feature>
<proteinExistence type="inferred from homology"/>
<feature type="transmembrane region" description="Helical" evidence="9">
    <location>
        <begin position="317"/>
        <end position="335"/>
    </location>
</feature>
<dbReference type="PROSITE" id="PS50850">
    <property type="entry name" value="MFS"/>
    <property type="match status" value="1"/>
</dbReference>
<keyword evidence="6 9" id="KW-0472">Membrane</keyword>
<dbReference type="FunCoup" id="A0A5J5EZC5">
    <property type="interactions" value="1229"/>
</dbReference>
<feature type="transmembrane region" description="Helical" evidence="9">
    <location>
        <begin position="422"/>
        <end position="446"/>
    </location>
</feature>